<dbReference type="PANTHER" id="PTHR22960">
    <property type="entry name" value="MOLYBDOPTERIN COFACTOR SYNTHESIS PROTEIN A"/>
    <property type="match status" value="1"/>
</dbReference>
<evidence type="ECO:0000256" key="8">
    <source>
        <dbReference type="SAM" id="MobiDB-lite"/>
    </source>
</evidence>
<feature type="binding site" evidence="7">
    <location>
        <begin position="74"/>
        <end position="76"/>
    </location>
    <ligand>
        <name>substrate</name>
    </ligand>
</feature>
<protein>
    <recommendedName>
        <fullName evidence="3 7">Cyclic pyranopterin monophosphate synthase</fullName>
        <ecNumber evidence="3 7">4.6.1.17</ecNumber>
    </recommendedName>
    <alternativeName>
        <fullName evidence="7">Molybdenum cofactor biosynthesis protein C</fullName>
    </alternativeName>
</protein>
<feature type="active site" evidence="7">
    <location>
        <position position="127"/>
    </location>
</feature>
<evidence type="ECO:0000259" key="9">
    <source>
        <dbReference type="Pfam" id="PF01967"/>
    </source>
</evidence>
<evidence type="ECO:0000256" key="7">
    <source>
        <dbReference type="HAMAP-Rule" id="MF_01224"/>
    </source>
</evidence>
<dbReference type="EMBL" id="DPPF01000048">
    <property type="protein sequence ID" value="HCW92485.1"/>
    <property type="molecule type" value="Genomic_DNA"/>
</dbReference>
<dbReference type="InterPro" id="IPR047594">
    <property type="entry name" value="MoaC_bact/euk"/>
</dbReference>
<feature type="domain" description="Molybdopterin cofactor biosynthesis C (MoaC)" evidence="9">
    <location>
        <begin position="14"/>
        <end position="149"/>
    </location>
</feature>
<evidence type="ECO:0000313" key="11">
    <source>
        <dbReference type="Proteomes" id="UP000262325"/>
    </source>
</evidence>
<evidence type="ECO:0000256" key="5">
    <source>
        <dbReference type="ARBA" id="ARBA00023239"/>
    </source>
</evidence>
<dbReference type="PANTHER" id="PTHR22960:SF29">
    <property type="entry name" value="CYCLIC PYRANOPTERIN MONOPHOSPHATE SYNTHASE"/>
    <property type="match status" value="1"/>
</dbReference>
<dbReference type="OMA" id="IWDMVKS"/>
<comment type="function">
    <text evidence="6 7">Catalyzes the conversion of (8S)-3',8-cyclo-7,8-dihydroguanosine 5'-triphosphate to cyclic pyranopterin monophosphate (cPMP).</text>
</comment>
<evidence type="ECO:0000256" key="2">
    <source>
        <dbReference type="ARBA" id="ARBA00005046"/>
    </source>
</evidence>
<dbReference type="Pfam" id="PF01967">
    <property type="entry name" value="MoaC"/>
    <property type="match status" value="1"/>
</dbReference>
<comment type="caution">
    <text evidence="10">The sequence shown here is derived from an EMBL/GenBank/DDBJ whole genome shotgun (WGS) entry which is preliminary data.</text>
</comment>
<dbReference type="InterPro" id="IPR002820">
    <property type="entry name" value="Mopterin_CF_biosynth-C_dom"/>
</dbReference>
<proteinExistence type="inferred from homology"/>
<evidence type="ECO:0000256" key="3">
    <source>
        <dbReference type="ARBA" id="ARBA00012575"/>
    </source>
</evidence>
<dbReference type="EC" id="4.6.1.17" evidence="3 7"/>
<evidence type="ECO:0000313" key="10">
    <source>
        <dbReference type="EMBL" id="HCW92485.1"/>
    </source>
</evidence>
<dbReference type="InterPro" id="IPR023045">
    <property type="entry name" value="MoaC"/>
</dbReference>
<feature type="region of interest" description="Disordered" evidence="8">
    <location>
        <begin position="1"/>
        <end position="20"/>
    </location>
</feature>
<comment type="pathway">
    <text evidence="2 7">Cofactor biosynthesis; molybdopterin biosynthesis.</text>
</comment>
<dbReference type="Proteomes" id="UP000262325">
    <property type="component" value="Unassembled WGS sequence"/>
</dbReference>
<evidence type="ECO:0000256" key="6">
    <source>
        <dbReference type="ARBA" id="ARBA00055087"/>
    </source>
</evidence>
<evidence type="ECO:0000256" key="4">
    <source>
        <dbReference type="ARBA" id="ARBA00023150"/>
    </source>
</evidence>
<dbReference type="InterPro" id="IPR036522">
    <property type="entry name" value="MoaC_sf"/>
</dbReference>
<gene>
    <name evidence="7 10" type="primary">moaC</name>
    <name evidence="10" type="ORF">DHM44_02265</name>
</gene>
<comment type="subunit">
    <text evidence="7">Homohexamer; trimer of dimers.</text>
</comment>
<organism evidence="10 11">
    <name type="scientific">Flexistipes sinusarabici</name>
    <dbReference type="NCBI Taxonomy" id="2352"/>
    <lineage>
        <taxon>Bacteria</taxon>
        <taxon>Pseudomonadati</taxon>
        <taxon>Deferribacterota</taxon>
        <taxon>Deferribacteres</taxon>
        <taxon>Deferribacterales</taxon>
        <taxon>Flexistipitaceae</taxon>
        <taxon>Flexistipes</taxon>
    </lineage>
</organism>
<dbReference type="NCBIfam" id="TIGR00581">
    <property type="entry name" value="moaC"/>
    <property type="match status" value="1"/>
</dbReference>
<dbReference type="NCBIfam" id="NF006870">
    <property type="entry name" value="PRK09364.1"/>
    <property type="match status" value="1"/>
</dbReference>
<comment type="catalytic activity">
    <reaction evidence="1 7">
        <text>(8S)-3',8-cyclo-7,8-dihydroguanosine 5'-triphosphate = cyclic pyranopterin phosphate + diphosphate</text>
        <dbReference type="Rhea" id="RHEA:49580"/>
        <dbReference type="ChEBI" id="CHEBI:33019"/>
        <dbReference type="ChEBI" id="CHEBI:59648"/>
        <dbReference type="ChEBI" id="CHEBI:131766"/>
        <dbReference type="EC" id="4.6.1.17"/>
    </reaction>
</comment>
<reference evidence="10 11" key="1">
    <citation type="journal article" date="2018" name="Nat. Biotechnol.">
        <title>A standardized bacterial taxonomy based on genome phylogeny substantially revises the tree of life.</title>
        <authorList>
            <person name="Parks D.H."/>
            <person name="Chuvochina M."/>
            <person name="Waite D.W."/>
            <person name="Rinke C."/>
            <person name="Skarshewski A."/>
            <person name="Chaumeil P.A."/>
            <person name="Hugenholtz P."/>
        </authorList>
    </citation>
    <scope>NUCLEOTIDE SEQUENCE [LARGE SCALE GENOMIC DNA]</scope>
    <source>
        <strain evidence="10">UBA8672</strain>
    </source>
</reference>
<dbReference type="GO" id="GO:0006777">
    <property type="term" value="P:Mo-molybdopterin cofactor biosynthetic process"/>
    <property type="evidence" value="ECO:0007669"/>
    <property type="project" value="UniProtKB-UniRule"/>
</dbReference>
<dbReference type="InterPro" id="IPR050105">
    <property type="entry name" value="MoCo_biosynth_MoaA/MoaC"/>
</dbReference>
<sequence length="158" mass="17244">MSLSHMDKHGRSKMVDVTSKSTTRREAYASGYIYMKSSTLELILSGNVEKGAVFEVARVAAIMAVKKTGDLIPMCHPLNVTAVDVDFAPEIDKSRIRIDVKVKLAGRTGVEMEALTGVGVAALTIYDMCKAVDKDMVISDIRLIEKSGGKSGTYRREE</sequence>
<evidence type="ECO:0000256" key="1">
    <source>
        <dbReference type="ARBA" id="ARBA00001637"/>
    </source>
</evidence>
<dbReference type="CDD" id="cd01420">
    <property type="entry name" value="MoaC_PE"/>
    <property type="match status" value="1"/>
</dbReference>
<dbReference type="GO" id="GO:0061799">
    <property type="term" value="F:cyclic pyranopterin monophosphate synthase activity"/>
    <property type="evidence" value="ECO:0007669"/>
    <property type="project" value="UniProtKB-UniRule"/>
</dbReference>
<dbReference type="AlphaFoldDB" id="A0A3D5Q9E3"/>
<dbReference type="Gene3D" id="3.30.70.640">
    <property type="entry name" value="Molybdopterin cofactor biosynthesis C (MoaC) domain"/>
    <property type="match status" value="1"/>
</dbReference>
<keyword evidence="4 7" id="KW-0501">Molybdenum cofactor biosynthesis</keyword>
<accession>A0A3D5Q9E3</accession>
<dbReference type="HAMAP" id="MF_01224_B">
    <property type="entry name" value="MoaC_B"/>
    <property type="match status" value="1"/>
</dbReference>
<feature type="binding site" evidence="7">
    <location>
        <begin position="112"/>
        <end position="113"/>
    </location>
    <ligand>
        <name>substrate</name>
    </ligand>
</feature>
<dbReference type="SUPFAM" id="SSF55040">
    <property type="entry name" value="Molybdenum cofactor biosynthesis protein C, MoaC"/>
    <property type="match status" value="1"/>
</dbReference>
<comment type="similarity">
    <text evidence="7">Belongs to the MoaC family.</text>
</comment>
<name>A0A3D5Q9E3_FLESI</name>
<keyword evidence="5 7" id="KW-0456">Lyase</keyword>
<dbReference type="UniPathway" id="UPA00344"/>